<sequence length="94" mass="10560">MIMARGAAAARLMSSSFGTREVSQLGATLPSFIRSALSFCLKEENSIYINRNFQNPQPIIQYILQFCISVTFIFIYIISSAIYSKCVIQILLLI</sequence>
<name>A0A8J8T1C0_HALGN</name>
<proteinExistence type="predicted"/>
<evidence type="ECO:0000313" key="2">
    <source>
        <dbReference type="EMBL" id="TNV78602.1"/>
    </source>
</evidence>
<comment type="caution">
    <text evidence="2">The sequence shown here is derived from an EMBL/GenBank/DDBJ whole genome shotgun (WGS) entry which is preliminary data.</text>
</comment>
<dbReference type="EMBL" id="RRYP01010110">
    <property type="protein sequence ID" value="TNV78602.1"/>
    <property type="molecule type" value="Genomic_DNA"/>
</dbReference>
<keyword evidence="1" id="KW-1133">Transmembrane helix</keyword>
<dbReference type="AlphaFoldDB" id="A0A8J8T1C0"/>
<organism evidence="2 3">
    <name type="scientific">Halteria grandinella</name>
    <dbReference type="NCBI Taxonomy" id="5974"/>
    <lineage>
        <taxon>Eukaryota</taxon>
        <taxon>Sar</taxon>
        <taxon>Alveolata</taxon>
        <taxon>Ciliophora</taxon>
        <taxon>Intramacronucleata</taxon>
        <taxon>Spirotrichea</taxon>
        <taxon>Stichotrichia</taxon>
        <taxon>Sporadotrichida</taxon>
        <taxon>Halteriidae</taxon>
        <taxon>Halteria</taxon>
    </lineage>
</organism>
<protein>
    <submittedName>
        <fullName evidence="2">Uncharacterized protein</fullName>
    </submittedName>
</protein>
<keyword evidence="1" id="KW-0812">Transmembrane</keyword>
<dbReference type="Proteomes" id="UP000785679">
    <property type="component" value="Unassembled WGS sequence"/>
</dbReference>
<reference evidence="2" key="1">
    <citation type="submission" date="2019-06" db="EMBL/GenBank/DDBJ databases">
        <authorList>
            <person name="Zheng W."/>
        </authorList>
    </citation>
    <scope>NUCLEOTIDE SEQUENCE</scope>
    <source>
        <strain evidence="2">QDHG01</strain>
    </source>
</reference>
<feature type="transmembrane region" description="Helical" evidence="1">
    <location>
        <begin position="62"/>
        <end position="83"/>
    </location>
</feature>
<keyword evidence="1" id="KW-0472">Membrane</keyword>
<gene>
    <name evidence="2" type="ORF">FGO68_gene11650</name>
</gene>
<evidence type="ECO:0000313" key="3">
    <source>
        <dbReference type="Proteomes" id="UP000785679"/>
    </source>
</evidence>
<evidence type="ECO:0000256" key="1">
    <source>
        <dbReference type="SAM" id="Phobius"/>
    </source>
</evidence>
<keyword evidence="3" id="KW-1185">Reference proteome</keyword>
<accession>A0A8J8T1C0</accession>